<reference evidence="1 2" key="1">
    <citation type="submission" date="2013-12" db="EMBL/GenBank/DDBJ databases">
        <title>Ecological redundancy of diverse viral populations within a natural community.</title>
        <authorList>
            <person name="Gregory A.C."/>
            <person name="LaButti K."/>
            <person name="Copeland A."/>
            <person name="Woyke T."/>
            <person name="Sullivan M.B."/>
        </authorList>
    </citation>
    <scope>NUCLEOTIDE SEQUENCE [LARGE SCALE GENOMIC DNA]</scope>
    <source>
        <strain evidence="1">Syn7803C97</strain>
    </source>
</reference>
<name>A0A0E3F9E4_9CAUD</name>
<evidence type="ECO:0000313" key="1">
    <source>
        <dbReference type="EMBL" id="AIX22555.1"/>
    </source>
</evidence>
<proteinExistence type="predicted"/>
<gene>
    <name evidence="1" type="ORF">Syn7803C97_2</name>
</gene>
<evidence type="ECO:0000313" key="2">
    <source>
        <dbReference type="Proteomes" id="UP000185277"/>
    </source>
</evidence>
<sequence>MKFLALPMILLTASPASAITWGEFWDPFTDRHHHVETHHYHSPPPRRKCFDNVYTESWDNYGRKSYYYRRVRVPCGRRYYDY</sequence>
<dbReference type="Proteomes" id="UP000185277">
    <property type="component" value="Segment"/>
</dbReference>
<dbReference type="EMBL" id="KJ019063">
    <property type="protein sequence ID" value="AIX22555.1"/>
    <property type="molecule type" value="Genomic_DNA"/>
</dbReference>
<organism evidence="1 2">
    <name type="scientific">Synechococcus phage S-MbCM6</name>
    <dbReference type="NCBI Taxonomy" id="3126011"/>
    <lineage>
        <taxon>Viruses</taxon>
        <taxon>Duplodnaviria</taxon>
        <taxon>Heunggongvirae</taxon>
        <taxon>Uroviricota</taxon>
        <taxon>Caudoviricetes</taxon>
        <taxon>Pantevenvirales</taxon>
        <taxon>Kyanoviridae</taxon>
        <taxon>Namakavirus</taxon>
        <taxon>Namakavirus smbcm6</taxon>
    </lineage>
</organism>
<protein>
    <submittedName>
        <fullName evidence="1">cAMP phosphodiesterase</fullName>
    </submittedName>
</protein>
<accession>A0A0E3F9E4</accession>